<dbReference type="Pfam" id="PF01266">
    <property type="entry name" value="DAO"/>
    <property type="match status" value="1"/>
</dbReference>
<accession>W2RT88</accession>
<evidence type="ECO:0000256" key="1">
    <source>
        <dbReference type="ARBA" id="ARBA00001974"/>
    </source>
</evidence>
<dbReference type="HOGENOM" id="CLU_034311_2_0_1"/>
<gene>
    <name evidence="7" type="ORF">HMPREF1541_05957</name>
</gene>
<reference evidence="7 8" key="1">
    <citation type="submission" date="2013-03" db="EMBL/GenBank/DDBJ databases">
        <title>The Genome Sequence of Phialophora europaea CBS 101466.</title>
        <authorList>
            <consortium name="The Broad Institute Genomics Platform"/>
            <person name="Cuomo C."/>
            <person name="de Hoog S."/>
            <person name="Gorbushina A."/>
            <person name="Walker B."/>
            <person name="Young S.K."/>
            <person name="Zeng Q."/>
            <person name="Gargeya S."/>
            <person name="Fitzgerald M."/>
            <person name="Haas B."/>
            <person name="Abouelleil A."/>
            <person name="Allen A.W."/>
            <person name="Alvarado L."/>
            <person name="Arachchi H.M."/>
            <person name="Berlin A.M."/>
            <person name="Chapman S.B."/>
            <person name="Gainer-Dewar J."/>
            <person name="Goldberg J."/>
            <person name="Griggs A."/>
            <person name="Gujja S."/>
            <person name="Hansen M."/>
            <person name="Howarth C."/>
            <person name="Imamovic A."/>
            <person name="Ireland A."/>
            <person name="Larimer J."/>
            <person name="McCowan C."/>
            <person name="Murphy C."/>
            <person name="Pearson M."/>
            <person name="Poon T.W."/>
            <person name="Priest M."/>
            <person name="Roberts A."/>
            <person name="Saif S."/>
            <person name="Shea T."/>
            <person name="Sisk P."/>
            <person name="Sykes S."/>
            <person name="Wortman J."/>
            <person name="Nusbaum C."/>
            <person name="Birren B."/>
        </authorList>
    </citation>
    <scope>NUCLEOTIDE SEQUENCE [LARGE SCALE GENOMIC DNA]</scope>
    <source>
        <strain evidence="7 8">CBS 101466</strain>
    </source>
</reference>
<dbReference type="InParanoid" id="W2RT88"/>
<dbReference type="GO" id="GO:0005737">
    <property type="term" value="C:cytoplasm"/>
    <property type="evidence" value="ECO:0007669"/>
    <property type="project" value="TreeGrafter"/>
</dbReference>
<name>W2RT88_CYPE1</name>
<evidence type="ECO:0000256" key="5">
    <source>
        <dbReference type="ARBA" id="ARBA00023002"/>
    </source>
</evidence>
<dbReference type="EMBL" id="KB822721">
    <property type="protein sequence ID" value="ETN39731.1"/>
    <property type="molecule type" value="Genomic_DNA"/>
</dbReference>
<evidence type="ECO:0000256" key="3">
    <source>
        <dbReference type="ARBA" id="ARBA00022630"/>
    </source>
</evidence>
<evidence type="ECO:0000313" key="7">
    <source>
        <dbReference type="EMBL" id="ETN39731.1"/>
    </source>
</evidence>
<dbReference type="eggNOG" id="KOG3923">
    <property type="taxonomic scope" value="Eukaryota"/>
</dbReference>
<dbReference type="OrthoDB" id="2015447at2759"/>
<dbReference type="GO" id="GO:0071949">
    <property type="term" value="F:FAD binding"/>
    <property type="evidence" value="ECO:0007669"/>
    <property type="project" value="InterPro"/>
</dbReference>
<keyword evidence="4" id="KW-0274">FAD</keyword>
<dbReference type="RefSeq" id="XP_008718516.1">
    <property type="nucleotide sequence ID" value="XM_008720294.1"/>
</dbReference>
<proteinExistence type="inferred from homology"/>
<dbReference type="PIRSF" id="PIRSF000189">
    <property type="entry name" value="D-aa_oxidase"/>
    <property type="match status" value="1"/>
</dbReference>
<feature type="domain" description="FAD dependent oxidoreductase" evidence="6">
    <location>
        <begin position="7"/>
        <end position="345"/>
    </location>
</feature>
<dbReference type="SUPFAM" id="SSF54373">
    <property type="entry name" value="FAD-linked reductases, C-terminal domain"/>
    <property type="match status" value="1"/>
</dbReference>
<protein>
    <recommendedName>
        <fullName evidence="6">FAD dependent oxidoreductase domain-containing protein</fullName>
    </recommendedName>
</protein>
<dbReference type="Gene3D" id="3.40.50.720">
    <property type="entry name" value="NAD(P)-binding Rossmann-like Domain"/>
    <property type="match status" value="1"/>
</dbReference>
<evidence type="ECO:0000256" key="2">
    <source>
        <dbReference type="ARBA" id="ARBA00006730"/>
    </source>
</evidence>
<organism evidence="7 8">
    <name type="scientific">Cyphellophora europaea (strain CBS 101466)</name>
    <name type="common">Phialophora europaea</name>
    <dbReference type="NCBI Taxonomy" id="1220924"/>
    <lineage>
        <taxon>Eukaryota</taxon>
        <taxon>Fungi</taxon>
        <taxon>Dikarya</taxon>
        <taxon>Ascomycota</taxon>
        <taxon>Pezizomycotina</taxon>
        <taxon>Eurotiomycetes</taxon>
        <taxon>Chaetothyriomycetidae</taxon>
        <taxon>Chaetothyriales</taxon>
        <taxon>Cyphellophoraceae</taxon>
        <taxon>Cyphellophora</taxon>
    </lineage>
</organism>
<comment type="similarity">
    <text evidence="2">Belongs to the DAMOX/DASOX family.</text>
</comment>
<keyword evidence="3" id="KW-0285">Flavoprotein</keyword>
<evidence type="ECO:0000313" key="8">
    <source>
        <dbReference type="Proteomes" id="UP000030752"/>
    </source>
</evidence>
<dbReference type="Proteomes" id="UP000030752">
    <property type="component" value="Unassembled WGS sequence"/>
</dbReference>
<dbReference type="SUPFAM" id="SSF51971">
    <property type="entry name" value="Nucleotide-binding domain"/>
    <property type="match status" value="1"/>
</dbReference>
<dbReference type="GO" id="GO:0019478">
    <property type="term" value="P:D-amino acid catabolic process"/>
    <property type="evidence" value="ECO:0007669"/>
    <property type="project" value="TreeGrafter"/>
</dbReference>
<evidence type="ECO:0000259" key="6">
    <source>
        <dbReference type="Pfam" id="PF01266"/>
    </source>
</evidence>
<dbReference type="InterPro" id="IPR023209">
    <property type="entry name" value="DAO"/>
</dbReference>
<dbReference type="InterPro" id="IPR006076">
    <property type="entry name" value="FAD-dep_OxRdtase"/>
</dbReference>
<keyword evidence="8" id="KW-1185">Reference proteome</keyword>
<sequence>MSPPDPIIVIGAGVLGLSVAHTLQTRHPSTPLLIIATELPTDPQSHYTPDYASPWAGAHYRPIPATTPQLASERTLALSTATTMQRLASTHHPSTTGLALLPAIEYLERPGPGELALRTGDTYASPTDNFRILATSELPPDVQWGCAYDTYCVNTPLYLRWLLRECQKRGARVLRHRLPNAKAAFGAAEKLGFPGARTVVNCSGRNFDGDAKVGIIRGQTVLVRREFDKTVTRQCGDGSWSFLIPRPGGGGTIVGGTKEVGDWEGEVRVETRERLLRRARECFPEFAHGLGAEEVVRDVVGRRPWREGGLRIESEDVGGGKTVVHGYGAGGRGFELSWGVAEHVVGLVEEGGRLKASL</sequence>
<dbReference type="STRING" id="1220924.W2RT88"/>
<dbReference type="AlphaFoldDB" id="W2RT88"/>
<dbReference type="PANTHER" id="PTHR11530">
    <property type="entry name" value="D-AMINO ACID OXIDASE"/>
    <property type="match status" value="1"/>
</dbReference>
<comment type="cofactor">
    <cofactor evidence="1">
        <name>FAD</name>
        <dbReference type="ChEBI" id="CHEBI:57692"/>
    </cofactor>
</comment>
<dbReference type="Gene3D" id="3.30.9.10">
    <property type="entry name" value="D-Amino Acid Oxidase, subunit A, domain 2"/>
    <property type="match status" value="1"/>
</dbReference>
<evidence type="ECO:0000256" key="4">
    <source>
        <dbReference type="ARBA" id="ARBA00022827"/>
    </source>
</evidence>
<dbReference type="GO" id="GO:0003884">
    <property type="term" value="F:D-amino-acid oxidase activity"/>
    <property type="evidence" value="ECO:0007669"/>
    <property type="project" value="InterPro"/>
</dbReference>
<keyword evidence="5" id="KW-0560">Oxidoreductase</keyword>
<dbReference type="GeneID" id="19973296"/>
<dbReference type="PANTHER" id="PTHR11530:SF26">
    <property type="entry name" value="FAD DEPENDENT OXIDOREDUCTASE SUPERFAMILY (AFU_ORTHOLOGUE AFUA_5G13940)"/>
    <property type="match status" value="1"/>
</dbReference>
<dbReference type="VEuPathDB" id="FungiDB:HMPREF1541_05957"/>